<evidence type="ECO:0000256" key="4">
    <source>
        <dbReference type="ARBA" id="ARBA00022989"/>
    </source>
</evidence>
<sequence>MNEVRSNLIVRIQKALAVFVSLFTGWALLLLLMRIAEWLLNGFIHEFPAGAAFIGWALLTDLFFLGSTGLLMLVLFLLISLASIQAARIVFFIIALLLTFGYFALLQYFSSTTVLLGADLYGYSLQDIQQTIGASGGLNWKTITLILLLIAGVVVVFYFTGKKIRPGYKIAVIAAVLIALTGIVSLAINPLKPSFKKEYDNDLAENKLDFFLRSSWTHFFPDPFETDIYSDAYTGDYGDAGSGTSVSFNYPDEANYPFLRLDSSADVLSPFLKPATATPDIVMIIIEGMGRAFSNEGAYLGSFTPFLDSLSQQSLYWENFLSGGGRTFAVLPTVLGSLPFEKNGFNENRENMPPHLSLASILKRNGYQTSFFYAGDASFDNMDIFMQKQSIDLIKDRKTFPAGYPQMPANNGFSWGYGDKELYRYSLEQTVNNTRPSLQVILTVATHSPFLINDQPYYEQLARQRMATLQLSSAQQEEHNKYIKQYSTVMYADDALRSFIKDYSKKPNYNNTIFIITGDHRMPEIPMVSKIDRYHVPLLIYSPLLQRPARFQSVSSHFDITPSVIGYLKRNYGLNAPSLSAWVGSGLDTARSFRNIHATPLMQTKTDLIDFVMGNYHLNGTDLFRLNSSLGEEKIVDEAVKEGLLSAFNRFRQKNDQLQQQGKLIPDSLMKNYHP</sequence>
<feature type="domain" description="Sulfatase N-terminal" evidence="7">
    <location>
        <begin position="279"/>
        <end position="567"/>
    </location>
</feature>
<protein>
    <submittedName>
        <fullName evidence="8">LTA synthase family protein</fullName>
    </submittedName>
</protein>
<name>A0ABS9KUR9_9BACT</name>
<dbReference type="PANTHER" id="PTHR47371">
    <property type="entry name" value="LIPOTEICHOIC ACID SYNTHASE"/>
    <property type="match status" value="1"/>
</dbReference>
<dbReference type="EMBL" id="JAKLTR010000011">
    <property type="protein sequence ID" value="MCG2616033.1"/>
    <property type="molecule type" value="Genomic_DNA"/>
</dbReference>
<evidence type="ECO:0000259" key="7">
    <source>
        <dbReference type="Pfam" id="PF00884"/>
    </source>
</evidence>
<evidence type="ECO:0000256" key="3">
    <source>
        <dbReference type="ARBA" id="ARBA00022692"/>
    </source>
</evidence>
<evidence type="ECO:0000256" key="1">
    <source>
        <dbReference type="ARBA" id="ARBA00004651"/>
    </source>
</evidence>
<keyword evidence="3 6" id="KW-0812">Transmembrane</keyword>
<gene>
    <name evidence="8" type="ORF">LZZ85_17180</name>
</gene>
<feature type="transmembrane region" description="Helical" evidence="6">
    <location>
        <begin position="168"/>
        <end position="188"/>
    </location>
</feature>
<organism evidence="8 9">
    <name type="scientific">Terrimonas ginsenosidimutans</name>
    <dbReference type="NCBI Taxonomy" id="2908004"/>
    <lineage>
        <taxon>Bacteria</taxon>
        <taxon>Pseudomonadati</taxon>
        <taxon>Bacteroidota</taxon>
        <taxon>Chitinophagia</taxon>
        <taxon>Chitinophagales</taxon>
        <taxon>Chitinophagaceae</taxon>
        <taxon>Terrimonas</taxon>
    </lineage>
</organism>
<evidence type="ECO:0000256" key="5">
    <source>
        <dbReference type="ARBA" id="ARBA00023136"/>
    </source>
</evidence>
<feature type="transmembrane region" description="Helical" evidence="6">
    <location>
        <begin position="89"/>
        <end position="109"/>
    </location>
</feature>
<keyword evidence="9" id="KW-1185">Reference proteome</keyword>
<dbReference type="PANTHER" id="PTHR47371:SF3">
    <property type="entry name" value="PHOSPHOGLYCEROL TRANSFERASE I"/>
    <property type="match status" value="1"/>
</dbReference>
<comment type="caution">
    <text evidence="8">The sequence shown here is derived from an EMBL/GenBank/DDBJ whole genome shotgun (WGS) entry which is preliminary data.</text>
</comment>
<dbReference type="RefSeq" id="WP_237874571.1">
    <property type="nucleotide sequence ID" value="NZ_JAKLTR010000011.1"/>
</dbReference>
<keyword evidence="5 6" id="KW-0472">Membrane</keyword>
<keyword evidence="2" id="KW-1003">Cell membrane</keyword>
<evidence type="ECO:0000256" key="6">
    <source>
        <dbReference type="SAM" id="Phobius"/>
    </source>
</evidence>
<reference evidence="8" key="1">
    <citation type="submission" date="2022-01" db="EMBL/GenBank/DDBJ databases">
        <authorList>
            <person name="Jo J.-H."/>
            <person name="Im W.-T."/>
        </authorList>
    </citation>
    <scope>NUCLEOTIDE SEQUENCE</scope>
    <source>
        <strain evidence="8">NA20</strain>
    </source>
</reference>
<dbReference type="SUPFAM" id="SSF53649">
    <property type="entry name" value="Alkaline phosphatase-like"/>
    <property type="match status" value="1"/>
</dbReference>
<feature type="transmembrane region" description="Helical" evidence="6">
    <location>
        <begin position="12"/>
        <end position="33"/>
    </location>
</feature>
<proteinExistence type="predicted"/>
<accession>A0ABS9KUR9</accession>
<dbReference type="InterPro" id="IPR050448">
    <property type="entry name" value="OpgB/LTA_synthase_biosynth"/>
</dbReference>
<dbReference type="InterPro" id="IPR000917">
    <property type="entry name" value="Sulfatase_N"/>
</dbReference>
<dbReference type="InterPro" id="IPR017850">
    <property type="entry name" value="Alkaline_phosphatase_core_sf"/>
</dbReference>
<keyword evidence="4 6" id="KW-1133">Transmembrane helix</keyword>
<feature type="transmembrane region" description="Helical" evidence="6">
    <location>
        <begin position="143"/>
        <end position="161"/>
    </location>
</feature>
<evidence type="ECO:0000313" key="9">
    <source>
        <dbReference type="Proteomes" id="UP001165367"/>
    </source>
</evidence>
<evidence type="ECO:0000313" key="8">
    <source>
        <dbReference type="EMBL" id="MCG2616033.1"/>
    </source>
</evidence>
<evidence type="ECO:0000256" key="2">
    <source>
        <dbReference type="ARBA" id="ARBA00022475"/>
    </source>
</evidence>
<dbReference type="Pfam" id="PF00884">
    <property type="entry name" value="Sulfatase"/>
    <property type="match status" value="1"/>
</dbReference>
<dbReference type="Proteomes" id="UP001165367">
    <property type="component" value="Unassembled WGS sequence"/>
</dbReference>
<comment type="subcellular location">
    <subcellularLocation>
        <location evidence="1">Cell membrane</location>
        <topology evidence="1">Multi-pass membrane protein</topology>
    </subcellularLocation>
</comment>
<feature type="transmembrane region" description="Helical" evidence="6">
    <location>
        <begin position="53"/>
        <end position="77"/>
    </location>
</feature>
<dbReference type="Gene3D" id="3.40.720.10">
    <property type="entry name" value="Alkaline Phosphatase, subunit A"/>
    <property type="match status" value="1"/>
</dbReference>
<dbReference type="CDD" id="cd16015">
    <property type="entry name" value="LTA_synthase"/>
    <property type="match status" value="1"/>
</dbReference>